<dbReference type="GO" id="GO:0003899">
    <property type="term" value="F:DNA-directed RNA polymerase activity"/>
    <property type="evidence" value="ECO:0007669"/>
    <property type="project" value="InterPro"/>
</dbReference>
<dbReference type="PIRSF" id="PIRSF000770">
    <property type="entry name" value="RNA_pol_sigma-SigE/K"/>
    <property type="match status" value="1"/>
</dbReference>
<evidence type="ECO:0000259" key="6">
    <source>
        <dbReference type="PROSITE" id="PS00715"/>
    </source>
</evidence>
<name>A0A1G9C3N0_9FIRM</name>
<sequence length="243" mass="28380">MTYQSLWQQYKKCNDLDAKNQLIVKYIELVKVIAGRLYTTYGSNIEFDDLVSYGIFGLIDAIEKFDMDKKVKFETYAQIRIRGAIIDQIRNLDWIPRSIRQKSKLIEEGYNNLENKLGRTATDIEIAQELNLSLQEFYTILHQVHSFNIISLEEKLYDSNIIDYKNYESENSPEDIVCNNEAYGNLQHNIEGLPNRERQVISLYYYNELTYKEIGKLLGISESRVSQLHSKAIARLKSKITVL</sequence>
<keyword evidence="2 5" id="KW-0731">Sigma factor</keyword>
<comment type="function">
    <text evidence="5">Sigma factors are initiation factors that promote the attachment of RNA polymerase to specific initiation sites and are then released.</text>
</comment>
<keyword evidence="9" id="KW-1185">Reference proteome</keyword>
<dbReference type="Pfam" id="PF04545">
    <property type="entry name" value="Sigma70_r4"/>
    <property type="match status" value="1"/>
</dbReference>
<feature type="domain" description="RNA polymerase sigma-70" evidence="6">
    <location>
        <begin position="49"/>
        <end position="62"/>
    </location>
</feature>
<evidence type="ECO:0000256" key="1">
    <source>
        <dbReference type="ARBA" id="ARBA00023015"/>
    </source>
</evidence>
<dbReference type="InterPro" id="IPR007630">
    <property type="entry name" value="RNA_pol_sigma70_r4"/>
</dbReference>
<evidence type="ECO:0000259" key="7">
    <source>
        <dbReference type="PROSITE" id="PS00716"/>
    </source>
</evidence>
<dbReference type="InterPro" id="IPR014284">
    <property type="entry name" value="RNA_pol_sigma-70_dom"/>
</dbReference>
<keyword evidence="4 5" id="KW-0804">Transcription</keyword>
<dbReference type="AlphaFoldDB" id="A0A1G9C3N0"/>
<evidence type="ECO:0000256" key="5">
    <source>
        <dbReference type="RuleBase" id="RU362124"/>
    </source>
</evidence>
<dbReference type="InterPro" id="IPR013325">
    <property type="entry name" value="RNA_pol_sigma_r2"/>
</dbReference>
<dbReference type="Pfam" id="PF04542">
    <property type="entry name" value="Sigma70_r2"/>
    <property type="match status" value="1"/>
</dbReference>
<dbReference type="GO" id="GO:0003677">
    <property type="term" value="F:DNA binding"/>
    <property type="evidence" value="ECO:0007669"/>
    <property type="project" value="UniProtKB-KW"/>
</dbReference>
<dbReference type="RefSeq" id="WP_090552426.1">
    <property type="nucleotide sequence ID" value="NZ_FNFP01000002.1"/>
</dbReference>
<dbReference type="NCBIfam" id="TIGR02937">
    <property type="entry name" value="sigma70-ECF"/>
    <property type="match status" value="1"/>
</dbReference>
<dbReference type="SUPFAM" id="SSF88659">
    <property type="entry name" value="Sigma3 and sigma4 domains of RNA polymerase sigma factors"/>
    <property type="match status" value="2"/>
</dbReference>
<evidence type="ECO:0000256" key="4">
    <source>
        <dbReference type="ARBA" id="ARBA00023163"/>
    </source>
</evidence>
<dbReference type="CDD" id="cd06171">
    <property type="entry name" value="Sigma70_r4"/>
    <property type="match status" value="1"/>
</dbReference>
<evidence type="ECO:0000313" key="8">
    <source>
        <dbReference type="EMBL" id="SDK46268.1"/>
    </source>
</evidence>
<evidence type="ECO:0000313" key="9">
    <source>
        <dbReference type="Proteomes" id="UP000198718"/>
    </source>
</evidence>
<dbReference type="PANTHER" id="PTHR30385:SF7">
    <property type="entry name" value="RNA POLYMERASE SIGMA FACTOR FLIA"/>
    <property type="match status" value="1"/>
</dbReference>
<keyword evidence="3 5" id="KW-0238">DNA-binding</keyword>
<dbReference type="STRING" id="393762.SAMN05660472_01353"/>
<organism evidence="8 9">
    <name type="scientific">Natronincola ferrireducens</name>
    <dbReference type="NCBI Taxonomy" id="393762"/>
    <lineage>
        <taxon>Bacteria</taxon>
        <taxon>Bacillati</taxon>
        <taxon>Bacillota</taxon>
        <taxon>Clostridia</taxon>
        <taxon>Peptostreptococcales</taxon>
        <taxon>Natronincolaceae</taxon>
        <taxon>Natronincola</taxon>
    </lineage>
</organism>
<dbReference type="SUPFAM" id="SSF88946">
    <property type="entry name" value="Sigma2 domain of RNA polymerase sigma factors"/>
    <property type="match status" value="1"/>
</dbReference>
<proteinExistence type="inferred from homology"/>
<dbReference type="NCBIfam" id="NF005413">
    <property type="entry name" value="PRK06986.1"/>
    <property type="match status" value="1"/>
</dbReference>
<dbReference type="PROSITE" id="PS00716">
    <property type="entry name" value="SIGMA70_2"/>
    <property type="match status" value="1"/>
</dbReference>
<keyword evidence="1 5" id="KW-0805">Transcription regulation</keyword>
<dbReference type="PANTHER" id="PTHR30385">
    <property type="entry name" value="SIGMA FACTOR F FLAGELLAR"/>
    <property type="match status" value="1"/>
</dbReference>
<dbReference type="InterPro" id="IPR007627">
    <property type="entry name" value="RNA_pol_sigma70_r2"/>
</dbReference>
<dbReference type="Gene3D" id="1.10.1740.10">
    <property type="match status" value="1"/>
</dbReference>
<accession>A0A1G9C3N0</accession>
<evidence type="ECO:0000256" key="3">
    <source>
        <dbReference type="ARBA" id="ARBA00023125"/>
    </source>
</evidence>
<reference evidence="8 9" key="1">
    <citation type="submission" date="2016-10" db="EMBL/GenBank/DDBJ databases">
        <authorList>
            <person name="de Groot N.N."/>
        </authorList>
    </citation>
    <scope>NUCLEOTIDE SEQUENCE [LARGE SCALE GENOMIC DNA]</scope>
    <source>
        <strain evidence="8 9">DSM 18346</strain>
    </source>
</reference>
<dbReference type="InterPro" id="IPR013324">
    <property type="entry name" value="RNA_pol_sigma_r3/r4-like"/>
</dbReference>
<dbReference type="GO" id="GO:0016987">
    <property type="term" value="F:sigma factor activity"/>
    <property type="evidence" value="ECO:0007669"/>
    <property type="project" value="UniProtKB-KW"/>
</dbReference>
<evidence type="ECO:0000256" key="2">
    <source>
        <dbReference type="ARBA" id="ARBA00023082"/>
    </source>
</evidence>
<dbReference type="OrthoDB" id="9799825at2"/>
<dbReference type="NCBIfam" id="TIGR02479">
    <property type="entry name" value="FliA_WhiG"/>
    <property type="match status" value="1"/>
</dbReference>
<comment type="similarity">
    <text evidence="5">Belongs to the sigma-70 factor family.</text>
</comment>
<dbReference type="PRINTS" id="PR00046">
    <property type="entry name" value="SIGMA70FCT"/>
</dbReference>
<protein>
    <recommendedName>
        <fullName evidence="5">RNA polymerase sigma factor</fullName>
    </recommendedName>
</protein>
<dbReference type="Gene3D" id="1.20.140.160">
    <property type="match status" value="1"/>
</dbReference>
<gene>
    <name evidence="8" type="ORF">SAMN05660472_01353</name>
</gene>
<dbReference type="GO" id="GO:0006352">
    <property type="term" value="P:DNA-templated transcription initiation"/>
    <property type="evidence" value="ECO:0007669"/>
    <property type="project" value="InterPro"/>
</dbReference>
<feature type="domain" description="RNA polymerase sigma-70" evidence="7">
    <location>
        <begin position="210"/>
        <end position="236"/>
    </location>
</feature>
<dbReference type="InterPro" id="IPR000943">
    <property type="entry name" value="RNA_pol_sigma70"/>
</dbReference>
<dbReference type="Proteomes" id="UP000198718">
    <property type="component" value="Unassembled WGS sequence"/>
</dbReference>
<dbReference type="EMBL" id="FNFP01000002">
    <property type="protein sequence ID" value="SDK46268.1"/>
    <property type="molecule type" value="Genomic_DNA"/>
</dbReference>
<dbReference type="InterPro" id="IPR012845">
    <property type="entry name" value="RNA_pol_sigma_FliA_WhiG"/>
</dbReference>
<dbReference type="PROSITE" id="PS00715">
    <property type="entry name" value="SIGMA70_1"/>
    <property type="match status" value="1"/>
</dbReference>